<dbReference type="PROSITE" id="PS50404">
    <property type="entry name" value="GST_NTER"/>
    <property type="match status" value="1"/>
</dbReference>
<dbReference type="GO" id="GO:0016740">
    <property type="term" value="F:transferase activity"/>
    <property type="evidence" value="ECO:0007669"/>
    <property type="project" value="UniProtKB-KW"/>
</dbReference>
<protein>
    <submittedName>
        <fullName evidence="6">Glutathione S-transferase family protein</fullName>
    </submittedName>
</protein>
<dbReference type="InterPro" id="IPR040079">
    <property type="entry name" value="Glutathione_S-Trfase"/>
</dbReference>
<dbReference type="AlphaFoldDB" id="A0A6G9QLH8"/>
<dbReference type="InterPro" id="IPR036282">
    <property type="entry name" value="Glutathione-S-Trfase_C_sf"/>
</dbReference>
<organism evidence="6 7">
    <name type="scientific">Shewanella aestuarii</name>
    <dbReference type="NCBI Taxonomy" id="1028752"/>
    <lineage>
        <taxon>Bacteria</taxon>
        <taxon>Pseudomonadati</taxon>
        <taxon>Pseudomonadota</taxon>
        <taxon>Gammaproteobacteria</taxon>
        <taxon>Alteromonadales</taxon>
        <taxon>Shewanellaceae</taxon>
        <taxon>Shewanella</taxon>
    </lineage>
</organism>
<dbReference type="SFLD" id="SFLDS00019">
    <property type="entry name" value="Glutathione_Transferase_(cytos"/>
    <property type="match status" value="1"/>
</dbReference>
<dbReference type="KEGG" id="saes:HBH39_13820"/>
<dbReference type="FunFam" id="3.40.30.10:FF:000039">
    <property type="entry name" value="Glutathione S-transferase domain"/>
    <property type="match status" value="1"/>
</dbReference>
<evidence type="ECO:0000259" key="4">
    <source>
        <dbReference type="PROSITE" id="PS50404"/>
    </source>
</evidence>
<accession>A0A6G9QLH8</accession>
<dbReference type="PANTHER" id="PTHR44051">
    <property type="entry name" value="GLUTATHIONE S-TRANSFERASE-RELATED"/>
    <property type="match status" value="1"/>
</dbReference>
<dbReference type="CDD" id="cd03046">
    <property type="entry name" value="GST_N_GTT1_like"/>
    <property type="match status" value="1"/>
</dbReference>
<dbReference type="PANTHER" id="PTHR44051:SF21">
    <property type="entry name" value="GLUTATHIONE S-TRANSFERASE FAMILY PROTEIN"/>
    <property type="match status" value="1"/>
</dbReference>
<evidence type="ECO:0000313" key="7">
    <source>
        <dbReference type="Proteomes" id="UP000502608"/>
    </source>
</evidence>
<dbReference type="InterPro" id="IPR004046">
    <property type="entry name" value="GST_C"/>
</dbReference>
<dbReference type="Proteomes" id="UP000502608">
    <property type="component" value="Chromosome"/>
</dbReference>
<sequence length="213" mass="24101">MITLHGTPRSRALRVSWMLEELGIEWQFRFLNFAKGENRSAEFLALNPSGKMPVIEEDGFVMTESAAIVQYLAEKYGHDKFLPARGTQQSAIYHQWVSFIICELEQALWSMGKHRFALPEEQRLAEMLPVAKWEFDKAAALAENQVPESGYLLGEQFTTADILLTHTLMWATAFDQTIPPKLTAYRDRLLTRAALQSALAKTEPVAKAAQEQA</sequence>
<feature type="domain" description="GST N-terminal" evidence="4">
    <location>
        <begin position="1"/>
        <end position="80"/>
    </location>
</feature>
<evidence type="ECO:0000256" key="1">
    <source>
        <dbReference type="ARBA" id="ARBA00007409"/>
    </source>
</evidence>
<dbReference type="RefSeq" id="WP_167679220.1">
    <property type="nucleotide sequence ID" value="NZ_CP050313.1"/>
</dbReference>
<dbReference type="EMBL" id="CP050313">
    <property type="protein sequence ID" value="QIR15444.1"/>
    <property type="molecule type" value="Genomic_DNA"/>
</dbReference>
<evidence type="ECO:0000256" key="3">
    <source>
        <dbReference type="RuleBase" id="RU003494"/>
    </source>
</evidence>
<dbReference type="InterPro" id="IPR010987">
    <property type="entry name" value="Glutathione-S-Trfase_C-like"/>
</dbReference>
<dbReference type="SFLD" id="SFLDG01150">
    <property type="entry name" value="Main.1:_Beta-like"/>
    <property type="match status" value="1"/>
</dbReference>
<dbReference type="SFLD" id="SFLDG00358">
    <property type="entry name" value="Main_(cytGST)"/>
    <property type="match status" value="1"/>
</dbReference>
<feature type="domain" description="GST C-terminal" evidence="5">
    <location>
        <begin position="86"/>
        <end position="208"/>
    </location>
</feature>
<dbReference type="InterPro" id="IPR004045">
    <property type="entry name" value="Glutathione_S-Trfase_N"/>
</dbReference>
<dbReference type="Pfam" id="PF02798">
    <property type="entry name" value="GST_N"/>
    <property type="match status" value="1"/>
</dbReference>
<comment type="similarity">
    <text evidence="1 3">Belongs to the GST superfamily.</text>
</comment>
<reference evidence="6 7" key="1">
    <citation type="submission" date="2020-03" db="EMBL/GenBank/DDBJ databases">
        <title>Complete genome sequence of Shewanella sp.</title>
        <authorList>
            <person name="Kim Y.-S."/>
            <person name="Kim S.-J."/>
            <person name="Jung H.-K."/>
            <person name="Kim K.-H."/>
        </authorList>
    </citation>
    <scope>NUCLEOTIDE SEQUENCE [LARGE SCALE GENOMIC DNA]</scope>
    <source>
        <strain evidence="6 7">PN3F2</strain>
    </source>
</reference>
<proteinExistence type="inferred from homology"/>
<dbReference type="Gene3D" id="1.20.1050.10">
    <property type="match status" value="1"/>
</dbReference>
<name>A0A6G9QLH8_9GAMM</name>
<evidence type="ECO:0000256" key="2">
    <source>
        <dbReference type="ARBA" id="ARBA00022679"/>
    </source>
</evidence>
<evidence type="ECO:0000313" key="6">
    <source>
        <dbReference type="EMBL" id="QIR15444.1"/>
    </source>
</evidence>
<dbReference type="PROSITE" id="PS50405">
    <property type="entry name" value="GST_CTER"/>
    <property type="match status" value="1"/>
</dbReference>
<dbReference type="Pfam" id="PF00043">
    <property type="entry name" value="GST_C"/>
    <property type="match status" value="1"/>
</dbReference>
<dbReference type="SUPFAM" id="SSF47616">
    <property type="entry name" value="GST C-terminal domain-like"/>
    <property type="match status" value="1"/>
</dbReference>
<dbReference type="Gene3D" id="3.40.30.10">
    <property type="entry name" value="Glutaredoxin"/>
    <property type="match status" value="1"/>
</dbReference>
<keyword evidence="7" id="KW-1185">Reference proteome</keyword>
<dbReference type="InterPro" id="IPR036249">
    <property type="entry name" value="Thioredoxin-like_sf"/>
</dbReference>
<keyword evidence="2 6" id="KW-0808">Transferase</keyword>
<dbReference type="SUPFAM" id="SSF52833">
    <property type="entry name" value="Thioredoxin-like"/>
    <property type="match status" value="1"/>
</dbReference>
<gene>
    <name evidence="6" type="ORF">HBH39_13820</name>
</gene>
<evidence type="ECO:0000259" key="5">
    <source>
        <dbReference type="PROSITE" id="PS50405"/>
    </source>
</evidence>